<dbReference type="InterPro" id="IPR014353">
    <property type="entry name" value="Membr-bd_ADH_cyt_c"/>
</dbReference>
<keyword evidence="3 9" id="KW-0349">Heme</keyword>
<feature type="binding site" description="covalent" evidence="9">
    <location>
        <position position="202"/>
    </location>
    <ligand>
        <name>heme c</name>
        <dbReference type="ChEBI" id="CHEBI:61717"/>
        <label>2</label>
    </ligand>
</feature>
<dbReference type="PIRSF" id="PIRSF000018">
    <property type="entry name" value="Mb_ADH_cyt_c"/>
    <property type="match status" value="1"/>
</dbReference>
<keyword evidence="4 10" id="KW-0479">Metal-binding</keyword>
<dbReference type="EMBL" id="FNFH01000003">
    <property type="protein sequence ID" value="SDK25518.1"/>
    <property type="molecule type" value="Genomic_DNA"/>
</dbReference>
<dbReference type="PANTHER" id="PTHR35008:SF8">
    <property type="entry name" value="ALCOHOL DEHYDROGENASE CYTOCHROME C SUBUNIT"/>
    <property type="match status" value="1"/>
</dbReference>
<feature type="binding site" description="covalent" evidence="9">
    <location>
        <position position="336"/>
    </location>
    <ligand>
        <name>heme c</name>
        <dbReference type="ChEBI" id="CHEBI:61717"/>
        <label>3</label>
    </ligand>
</feature>
<dbReference type="GO" id="GO:0009055">
    <property type="term" value="F:electron transfer activity"/>
    <property type="evidence" value="ECO:0007669"/>
    <property type="project" value="InterPro"/>
</dbReference>
<dbReference type="GO" id="GO:0020037">
    <property type="term" value="F:heme binding"/>
    <property type="evidence" value="ECO:0007669"/>
    <property type="project" value="InterPro"/>
</dbReference>
<dbReference type="AlphaFoldDB" id="A0A1G9AE26"/>
<evidence type="ECO:0000256" key="7">
    <source>
        <dbReference type="ARBA" id="ARBA00023004"/>
    </source>
</evidence>
<comment type="subcellular location">
    <subcellularLocation>
        <location evidence="1">Cell membrane</location>
    </subcellularLocation>
</comment>
<feature type="binding site" description="covalent" evidence="9">
    <location>
        <position position="205"/>
    </location>
    <ligand>
        <name>heme c</name>
        <dbReference type="ChEBI" id="CHEBI:61717"/>
        <label>2</label>
    </ligand>
</feature>
<dbReference type="Proteomes" id="UP000199305">
    <property type="component" value="Unassembled WGS sequence"/>
</dbReference>
<keyword evidence="7 10" id="KW-0408">Iron</keyword>
<evidence type="ECO:0000256" key="3">
    <source>
        <dbReference type="ARBA" id="ARBA00022617"/>
    </source>
</evidence>
<feature type="binding site" description="axial binding residue" evidence="10">
    <location>
        <position position="206"/>
    </location>
    <ligand>
        <name>heme c</name>
        <dbReference type="ChEBI" id="CHEBI:61717"/>
        <label>2</label>
    </ligand>
    <ligandPart>
        <name>Fe</name>
        <dbReference type="ChEBI" id="CHEBI:18248"/>
    </ligandPart>
</feature>
<dbReference type="SUPFAM" id="SSF46626">
    <property type="entry name" value="Cytochrome c"/>
    <property type="match status" value="3"/>
</dbReference>
<dbReference type="InterPro" id="IPR009056">
    <property type="entry name" value="Cyt_c-like_dom"/>
</dbReference>
<evidence type="ECO:0000256" key="9">
    <source>
        <dbReference type="PIRSR" id="PIRSR000018-50"/>
    </source>
</evidence>
<evidence type="ECO:0000256" key="8">
    <source>
        <dbReference type="ARBA" id="ARBA00023136"/>
    </source>
</evidence>
<evidence type="ECO:0000259" key="11">
    <source>
        <dbReference type="PROSITE" id="PS51007"/>
    </source>
</evidence>
<accession>A0A1G9AE26</accession>
<dbReference type="GO" id="GO:0005886">
    <property type="term" value="C:plasma membrane"/>
    <property type="evidence" value="ECO:0007669"/>
    <property type="project" value="UniProtKB-SubCell"/>
</dbReference>
<dbReference type="STRING" id="658219.SAMN05216212_1968"/>
<evidence type="ECO:0000256" key="1">
    <source>
        <dbReference type="ARBA" id="ARBA00004236"/>
    </source>
</evidence>
<dbReference type="InterPro" id="IPR036909">
    <property type="entry name" value="Cyt_c-like_dom_sf"/>
</dbReference>
<feature type="binding site" description="axial binding residue" evidence="10">
    <location>
        <position position="60"/>
    </location>
    <ligand>
        <name>heme c</name>
        <dbReference type="ChEBI" id="CHEBI:61717"/>
        <label>1</label>
    </ligand>
    <ligandPart>
        <name>Fe</name>
        <dbReference type="ChEBI" id="CHEBI:18248"/>
    </ligandPart>
</feature>
<feature type="binding site" description="covalent" evidence="9">
    <location>
        <position position="333"/>
    </location>
    <ligand>
        <name>heme c</name>
        <dbReference type="ChEBI" id="CHEBI:61717"/>
        <label>3</label>
    </ligand>
</feature>
<evidence type="ECO:0000313" key="12">
    <source>
        <dbReference type="EMBL" id="SDK25518.1"/>
    </source>
</evidence>
<reference evidence="13" key="1">
    <citation type="submission" date="2016-10" db="EMBL/GenBank/DDBJ databases">
        <authorList>
            <person name="Varghese N."/>
            <person name="Submissions S."/>
        </authorList>
    </citation>
    <scope>NUCLEOTIDE SEQUENCE [LARGE SCALE GENOMIC DNA]</scope>
    <source>
        <strain evidence="13">CGMCC 1.10658</strain>
    </source>
</reference>
<evidence type="ECO:0000256" key="6">
    <source>
        <dbReference type="ARBA" id="ARBA00022737"/>
    </source>
</evidence>
<keyword evidence="8" id="KW-0472">Membrane</keyword>
<feature type="domain" description="Cytochrome c" evidence="11">
    <location>
        <begin position="42"/>
        <end position="145"/>
    </location>
</feature>
<protein>
    <submittedName>
        <fullName evidence="12">Cytochrome c, mono-and diheme variants</fullName>
    </submittedName>
</protein>
<dbReference type="InterPro" id="IPR051459">
    <property type="entry name" value="Cytochrome_c-type_DH"/>
</dbReference>
<dbReference type="Pfam" id="PF13442">
    <property type="entry name" value="Cytochrome_CBB3"/>
    <property type="match status" value="1"/>
</dbReference>
<keyword evidence="5" id="KW-0732">Signal</keyword>
<feature type="domain" description="Cytochrome c" evidence="11">
    <location>
        <begin position="181"/>
        <end position="295"/>
    </location>
</feature>
<feature type="binding site" description="axial binding residue" evidence="10">
    <location>
        <position position="337"/>
    </location>
    <ligand>
        <name>heme c</name>
        <dbReference type="ChEBI" id="CHEBI:61717"/>
        <label>3</label>
    </ligand>
    <ligandPart>
        <name>Fe</name>
        <dbReference type="ChEBI" id="CHEBI:18248"/>
    </ligandPart>
</feature>
<comment type="cofactor">
    <cofactor evidence="9">
        <name>heme c</name>
        <dbReference type="ChEBI" id="CHEBI:61717"/>
    </cofactor>
    <text evidence="9">Binds 3 heme c groups covalently per subunit.</text>
</comment>
<keyword evidence="13" id="KW-1185">Reference proteome</keyword>
<dbReference type="Pfam" id="PF00034">
    <property type="entry name" value="Cytochrom_C"/>
    <property type="match status" value="1"/>
</dbReference>
<keyword evidence="2" id="KW-1003">Cell membrane</keyword>
<dbReference type="OrthoDB" id="9811281at2"/>
<dbReference type="PROSITE" id="PS51007">
    <property type="entry name" value="CYTC"/>
    <property type="match status" value="3"/>
</dbReference>
<dbReference type="RefSeq" id="WP_091512702.1">
    <property type="nucleotide sequence ID" value="NZ_FNFH01000003.1"/>
</dbReference>
<evidence type="ECO:0000313" key="13">
    <source>
        <dbReference type="Proteomes" id="UP000199305"/>
    </source>
</evidence>
<gene>
    <name evidence="12" type="ORF">SAMN05216212_1968</name>
</gene>
<dbReference type="GO" id="GO:0016614">
    <property type="term" value="F:oxidoreductase activity, acting on CH-OH group of donors"/>
    <property type="evidence" value="ECO:0007669"/>
    <property type="project" value="InterPro"/>
</dbReference>
<dbReference type="PANTHER" id="PTHR35008">
    <property type="entry name" value="BLL4482 PROTEIN-RELATED"/>
    <property type="match status" value="1"/>
</dbReference>
<dbReference type="GO" id="GO:0005506">
    <property type="term" value="F:iron ion binding"/>
    <property type="evidence" value="ECO:0007669"/>
    <property type="project" value="InterPro"/>
</dbReference>
<feature type="domain" description="Cytochrome c" evidence="11">
    <location>
        <begin position="320"/>
        <end position="406"/>
    </location>
</feature>
<evidence type="ECO:0000256" key="4">
    <source>
        <dbReference type="ARBA" id="ARBA00022723"/>
    </source>
</evidence>
<evidence type="ECO:0000256" key="10">
    <source>
        <dbReference type="PIRSR" id="PIRSR000018-51"/>
    </source>
</evidence>
<evidence type="ECO:0000256" key="2">
    <source>
        <dbReference type="ARBA" id="ARBA00022475"/>
    </source>
</evidence>
<sequence length="440" mass="48483">MSKRWYIAIAVLAVIAGGLALAVWEPAIPAADEASRQDFSPGQVERGKVLAGIGNCGTCHTVSPDKPFAGGVEFPSPFGSLYSTNISPHPQDGIGRWPREAFVRAMREGVSREGSHLYPAFPFTHFKNITDEDLDALYAYFMTREPVAYTPPQNDLSFPFNLRFLQWGWKLLFFDPDPWQPDPERGEQWNRGAYLAKGLGHCSACHTPRNFMQAEKKDRAYAGALVDNWYATALDESQPVPVHWDRESLYEYLREGTSRFQGVAVGSMGEVVHRGLRLAPDSDIRALATYTESLSGGRNNGNSRQIAAETITAAQQRARSEYSPGEELYVAACAACHYNDPQDPLAVRAELSLNSAVTADDPTNLLRVVMEGVGTGAGTPTLVMPGFSTLSDENLVALADFLRERSNLPPWKNLRKRIGELRELHRQSQPSATGKAGEQP</sequence>
<feature type="binding site" description="covalent" evidence="9">
    <location>
        <position position="56"/>
    </location>
    <ligand>
        <name>heme c</name>
        <dbReference type="ChEBI" id="CHEBI:61717"/>
        <label>1</label>
    </ligand>
</feature>
<dbReference type="Gene3D" id="1.10.760.10">
    <property type="entry name" value="Cytochrome c-like domain"/>
    <property type="match status" value="2"/>
</dbReference>
<keyword evidence="6" id="KW-0677">Repeat</keyword>
<proteinExistence type="predicted"/>
<organism evidence="12 13">
    <name type="scientific">Microbulbifer yueqingensis</name>
    <dbReference type="NCBI Taxonomy" id="658219"/>
    <lineage>
        <taxon>Bacteria</taxon>
        <taxon>Pseudomonadati</taxon>
        <taxon>Pseudomonadota</taxon>
        <taxon>Gammaproteobacteria</taxon>
        <taxon>Cellvibrionales</taxon>
        <taxon>Microbulbiferaceae</taxon>
        <taxon>Microbulbifer</taxon>
    </lineage>
</organism>
<feature type="binding site" description="covalent" evidence="9">
    <location>
        <position position="59"/>
    </location>
    <ligand>
        <name>heme c</name>
        <dbReference type="ChEBI" id="CHEBI:61717"/>
        <label>1</label>
    </ligand>
</feature>
<evidence type="ECO:0000256" key="5">
    <source>
        <dbReference type="ARBA" id="ARBA00022729"/>
    </source>
</evidence>
<name>A0A1G9AE26_9GAMM</name>